<dbReference type="InterPro" id="IPR021317">
    <property type="entry name" value="DUF2917"/>
</dbReference>
<organism evidence="2 3">
    <name type="scientific">Paraburkholderia kururiensis</name>
    <dbReference type="NCBI Taxonomy" id="984307"/>
    <lineage>
        <taxon>Bacteria</taxon>
        <taxon>Pseudomonadati</taxon>
        <taxon>Pseudomonadota</taxon>
        <taxon>Betaproteobacteria</taxon>
        <taxon>Burkholderiales</taxon>
        <taxon>Burkholderiaceae</taxon>
        <taxon>Paraburkholderia</taxon>
    </lineage>
</organism>
<protein>
    <submittedName>
        <fullName evidence="2">DUF2917 domain-containing protein</fullName>
    </submittedName>
</protein>
<evidence type="ECO:0000313" key="3">
    <source>
        <dbReference type="Proteomes" id="UP001325479"/>
    </source>
</evidence>
<feature type="compositionally biased region" description="Low complexity" evidence="1">
    <location>
        <begin position="1"/>
        <end position="18"/>
    </location>
</feature>
<reference evidence="2 3" key="1">
    <citation type="submission" date="2023-12" db="EMBL/GenBank/DDBJ databases">
        <title>Genome sequencing and assembly of bacterial species from a model synthetic community.</title>
        <authorList>
            <person name="Hogle S.L."/>
        </authorList>
    </citation>
    <scope>NUCLEOTIDE SEQUENCE [LARGE SCALE GENOMIC DNA]</scope>
    <source>
        <strain evidence="2 3">HAMBI 2494</strain>
    </source>
</reference>
<proteinExistence type="predicted"/>
<dbReference type="Proteomes" id="UP001325479">
    <property type="component" value="Chromosome"/>
</dbReference>
<accession>A0ABZ0WPM0</accession>
<sequence length="132" mass="15086">MEEASQQSSLQSASQLLSHRPVQQNPRDDEALPKLVLHFAVNPAATVTWRVTADAELRVHSERIWLTRICSPYDYWMNAGETMRLQRGERIWLSTDGHEAARVSLTSAWHAPRTVLARVSRLFNSVFRVFAT</sequence>
<dbReference type="RefSeq" id="WP_114811744.1">
    <property type="nucleotide sequence ID" value="NZ_CP139965.1"/>
</dbReference>
<evidence type="ECO:0000313" key="2">
    <source>
        <dbReference type="EMBL" id="WQD79312.1"/>
    </source>
</evidence>
<feature type="region of interest" description="Disordered" evidence="1">
    <location>
        <begin position="1"/>
        <end position="25"/>
    </location>
</feature>
<dbReference type="EMBL" id="CP139965">
    <property type="protein sequence ID" value="WQD79312.1"/>
    <property type="molecule type" value="Genomic_DNA"/>
</dbReference>
<dbReference type="Pfam" id="PF11142">
    <property type="entry name" value="DUF2917"/>
    <property type="match status" value="1"/>
</dbReference>
<gene>
    <name evidence="2" type="ORF">U0042_06310</name>
</gene>
<keyword evidence="3" id="KW-1185">Reference proteome</keyword>
<evidence type="ECO:0000256" key="1">
    <source>
        <dbReference type="SAM" id="MobiDB-lite"/>
    </source>
</evidence>
<name>A0ABZ0WPM0_9BURK</name>